<dbReference type="PROSITE" id="PS50995">
    <property type="entry name" value="HTH_MARR_2"/>
    <property type="match status" value="1"/>
</dbReference>
<dbReference type="PRINTS" id="PR00598">
    <property type="entry name" value="HTHMARR"/>
</dbReference>
<dbReference type="Pfam" id="PF01047">
    <property type="entry name" value="MarR"/>
    <property type="match status" value="1"/>
</dbReference>
<dbReference type="SUPFAM" id="SSF46785">
    <property type="entry name" value="Winged helix' DNA-binding domain"/>
    <property type="match status" value="1"/>
</dbReference>
<dbReference type="RefSeq" id="WP_136990244.1">
    <property type="nucleotide sequence ID" value="NZ_SZPQ01000015.1"/>
</dbReference>
<keyword evidence="3" id="KW-0804">Transcription</keyword>
<dbReference type="SMART" id="SM00347">
    <property type="entry name" value="HTH_MARR"/>
    <property type="match status" value="1"/>
</dbReference>
<accession>A0ABY2SMD9</accession>
<dbReference type="InterPro" id="IPR023187">
    <property type="entry name" value="Tscrpt_reg_MarR-type_CS"/>
</dbReference>
<comment type="caution">
    <text evidence="5">The sequence shown here is derived from an EMBL/GenBank/DDBJ whole genome shotgun (WGS) entry which is preliminary data.</text>
</comment>
<name>A0ABY2SMD9_9HYPH</name>
<protein>
    <submittedName>
        <fullName evidence="5">MarR family transcriptional regulator</fullName>
    </submittedName>
</protein>
<dbReference type="Gene3D" id="1.10.10.10">
    <property type="entry name" value="Winged helix-like DNA-binding domain superfamily/Winged helix DNA-binding domain"/>
    <property type="match status" value="1"/>
</dbReference>
<organism evidence="5 6">
    <name type="scientific">Martelella alba</name>
    <dbReference type="NCBI Taxonomy" id="2590451"/>
    <lineage>
        <taxon>Bacteria</taxon>
        <taxon>Pseudomonadati</taxon>
        <taxon>Pseudomonadota</taxon>
        <taxon>Alphaproteobacteria</taxon>
        <taxon>Hyphomicrobiales</taxon>
        <taxon>Aurantimonadaceae</taxon>
        <taxon>Martelella</taxon>
    </lineage>
</organism>
<evidence type="ECO:0000256" key="3">
    <source>
        <dbReference type="ARBA" id="ARBA00023163"/>
    </source>
</evidence>
<evidence type="ECO:0000256" key="1">
    <source>
        <dbReference type="ARBA" id="ARBA00023015"/>
    </source>
</evidence>
<dbReference type="Proteomes" id="UP000305202">
    <property type="component" value="Unassembled WGS sequence"/>
</dbReference>
<evidence type="ECO:0000259" key="4">
    <source>
        <dbReference type="PROSITE" id="PS50995"/>
    </source>
</evidence>
<dbReference type="PANTHER" id="PTHR33164">
    <property type="entry name" value="TRANSCRIPTIONAL REGULATOR, MARR FAMILY"/>
    <property type="match status" value="1"/>
</dbReference>
<keyword evidence="6" id="KW-1185">Reference proteome</keyword>
<reference evidence="5 6" key="1">
    <citation type="submission" date="2019-04" db="EMBL/GenBank/DDBJ databases">
        <authorList>
            <person name="Li M."/>
            <person name="Gao C."/>
        </authorList>
    </citation>
    <scope>NUCLEOTIDE SEQUENCE [LARGE SCALE GENOMIC DNA]</scope>
    <source>
        <strain evidence="5 6">BGMRC 2031</strain>
    </source>
</reference>
<sequence>MYDTRNTDALASALLDLIGCLNSPRQDEILLREAGIALDRALFPLLVGLSRSQGSAIAQLAEQVGRDPSTISRQITRLAELGYVKRRPGEHDRRVKEAAVTPEGLHVIEAITQARRRLLAQLWQDWSEKERQALPALLQKLVRAMKSRQQDLPRPREGKESMS</sequence>
<evidence type="ECO:0000313" key="5">
    <source>
        <dbReference type="EMBL" id="TKI06077.1"/>
    </source>
</evidence>
<keyword evidence="1" id="KW-0805">Transcription regulation</keyword>
<dbReference type="InterPro" id="IPR000835">
    <property type="entry name" value="HTH_MarR-typ"/>
</dbReference>
<dbReference type="InterPro" id="IPR036390">
    <property type="entry name" value="WH_DNA-bd_sf"/>
</dbReference>
<evidence type="ECO:0000256" key="2">
    <source>
        <dbReference type="ARBA" id="ARBA00023125"/>
    </source>
</evidence>
<dbReference type="InterPro" id="IPR039422">
    <property type="entry name" value="MarR/SlyA-like"/>
</dbReference>
<gene>
    <name evidence="5" type="ORF">FCN80_11175</name>
</gene>
<dbReference type="PANTHER" id="PTHR33164:SF57">
    <property type="entry name" value="MARR-FAMILY TRANSCRIPTIONAL REGULATOR"/>
    <property type="match status" value="1"/>
</dbReference>
<feature type="domain" description="HTH marR-type" evidence="4">
    <location>
        <begin position="7"/>
        <end position="143"/>
    </location>
</feature>
<keyword evidence="2" id="KW-0238">DNA-binding</keyword>
<dbReference type="InterPro" id="IPR036388">
    <property type="entry name" value="WH-like_DNA-bd_sf"/>
</dbReference>
<dbReference type="EMBL" id="SZPQ01000015">
    <property type="protein sequence ID" value="TKI06077.1"/>
    <property type="molecule type" value="Genomic_DNA"/>
</dbReference>
<dbReference type="PROSITE" id="PS01117">
    <property type="entry name" value="HTH_MARR_1"/>
    <property type="match status" value="1"/>
</dbReference>
<proteinExistence type="predicted"/>
<evidence type="ECO:0000313" key="6">
    <source>
        <dbReference type="Proteomes" id="UP000305202"/>
    </source>
</evidence>